<gene>
    <name evidence="1" type="ORF">EEL30_06680</name>
</gene>
<sequence>MQVYIHDYRMDGSDYVVSFRTITSSGKEFITEHMISSEQAKNKSQKEIIELAWIAVKDTVEIHAERVEREMETDPVQCDLIGQKLIEPKSKPARLDLVGPWFIEQSETVQTITYSAILYDQYGKEIAANALKWRLANAPDHVSFNENVLTIQPVTLEEKVTFHLLASTDGVEEKISVSLLTYQPKTVEERVLMLEDQTEKLKKENLTTMRAVTEAFEQGVTTEEKTKTNMIAITDLYEQTQELQSADGK</sequence>
<organism evidence="1 2">
    <name type="scientific">Brevibacillus laterosporus</name>
    <name type="common">Bacillus laterosporus</name>
    <dbReference type="NCBI Taxonomy" id="1465"/>
    <lineage>
        <taxon>Bacteria</taxon>
        <taxon>Bacillati</taxon>
        <taxon>Bacillota</taxon>
        <taxon>Bacilli</taxon>
        <taxon>Bacillales</taxon>
        <taxon>Paenibacillaceae</taxon>
        <taxon>Brevibacillus</taxon>
    </lineage>
</organism>
<protein>
    <submittedName>
        <fullName evidence="1">Uncharacterized protein</fullName>
    </submittedName>
</protein>
<dbReference type="AlphaFoldDB" id="A0A518V512"/>
<keyword evidence="2" id="KW-1185">Reference proteome</keyword>
<dbReference type="Proteomes" id="UP000319432">
    <property type="component" value="Chromosome"/>
</dbReference>
<evidence type="ECO:0000313" key="2">
    <source>
        <dbReference type="Proteomes" id="UP000319432"/>
    </source>
</evidence>
<name>A0A518V512_BRELA</name>
<proteinExistence type="predicted"/>
<dbReference type="EMBL" id="CP033464">
    <property type="protein sequence ID" value="QDX92081.1"/>
    <property type="molecule type" value="Genomic_DNA"/>
</dbReference>
<reference evidence="1 2" key="1">
    <citation type="submission" date="2018-11" db="EMBL/GenBank/DDBJ databases">
        <title>Phylogenetic determinants of toxin gene distribution in genomes of Brevibacillus laterosporus.</title>
        <authorList>
            <person name="Glare T.R."/>
            <person name="Durrant A."/>
            <person name="Berry C."/>
            <person name="Palma L."/>
            <person name="Ormskirk M."/>
            <person name="Cox M.O."/>
        </authorList>
    </citation>
    <scope>NUCLEOTIDE SEQUENCE [LARGE SCALE GENOMIC DNA]</scope>
    <source>
        <strain evidence="1 2">1821L</strain>
    </source>
</reference>
<accession>A0A518V512</accession>
<evidence type="ECO:0000313" key="1">
    <source>
        <dbReference type="EMBL" id="QDX92081.1"/>
    </source>
</evidence>